<dbReference type="InterPro" id="IPR011043">
    <property type="entry name" value="Gal_Oxase/kelch_b-propeller"/>
</dbReference>
<dbReference type="AlphaFoldDB" id="A0AAU9KBU6"/>
<dbReference type="PANTHER" id="PTHR44943:SF4">
    <property type="entry name" value="TPR REPEAT-CONTAINING PROTEIN MJ0798"/>
    <property type="match status" value="1"/>
</dbReference>
<comment type="caution">
    <text evidence="4">The sequence shown here is derived from an EMBL/GenBank/DDBJ whole genome shotgun (WGS) entry which is preliminary data.</text>
</comment>
<dbReference type="Gene3D" id="2.120.10.80">
    <property type="entry name" value="Kelch-type beta propeller"/>
    <property type="match status" value="1"/>
</dbReference>
<gene>
    <name evidence="4" type="ORF">BSTOLATCC_MIC63371</name>
</gene>
<organism evidence="4 5">
    <name type="scientific">Blepharisma stoltei</name>
    <dbReference type="NCBI Taxonomy" id="1481888"/>
    <lineage>
        <taxon>Eukaryota</taxon>
        <taxon>Sar</taxon>
        <taxon>Alveolata</taxon>
        <taxon>Ciliophora</taxon>
        <taxon>Postciliodesmatophora</taxon>
        <taxon>Heterotrichea</taxon>
        <taxon>Heterotrichida</taxon>
        <taxon>Blepharismidae</taxon>
        <taxon>Blepharisma</taxon>
    </lineage>
</organism>
<dbReference type="PROSITE" id="PS50005">
    <property type="entry name" value="TPR"/>
    <property type="match status" value="5"/>
</dbReference>
<dbReference type="SUPFAM" id="SSF48452">
    <property type="entry name" value="TPR-like"/>
    <property type="match status" value="1"/>
</dbReference>
<dbReference type="InterPro" id="IPR051685">
    <property type="entry name" value="Ycf3/AcsC/BcsC/TPR_MFPF"/>
</dbReference>
<evidence type="ECO:0000313" key="4">
    <source>
        <dbReference type="EMBL" id="CAG9335163.1"/>
    </source>
</evidence>
<accession>A0AAU9KBU6</accession>
<feature type="repeat" description="TPR" evidence="3">
    <location>
        <begin position="527"/>
        <end position="560"/>
    </location>
</feature>
<keyword evidence="5" id="KW-1185">Reference proteome</keyword>
<dbReference type="Pfam" id="PF13414">
    <property type="entry name" value="TPR_11"/>
    <property type="match status" value="2"/>
</dbReference>
<evidence type="ECO:0000313" key="5">
    <source>
        <dbReference type="Proteomes" id="UP001162131"/>
    </source>
</evidence>
<dbReference type="InterPro" id="IPR015915">
    <property type="entry name" value="Kelch-typ_b-propeller"/>
</dbReference>
<dbReference type="InterPro" id="IPR011990">
    <property type="entry name" value="TPR-like_helical_dom_sf"/>
</dbReference>
<feature type="repeat" description="TPR" evidence="3">
    <location>
        <begin position="424"/>
        <end position="457"/>
    </location>
</feature>
<dbReference type="Pfam" id="PF00515">
    <property type="entry name" value="TPR_1"/>
    <property type="match status" value="2"/>
</dbReference>
<keyword evidence="1" id="KW-0677">Repeat</keyword>
<proteinExistence type="predicted"/>
<keyword evidence="2 3" id="KW-0802">TPR repeat</keyword>
<feature type="repeat" description="TPR" evidence="3">
    <location>
        <begin position="357"/>
        <end position="390"/>
    </location>
</feature>
<sequence>MDFRTTCLAYQDNFSFYDPSLMKAYQDYIQAYQQKTSLYNIPRYNIPRNKSNRINLIIYNTETETEEVKTLQTPQPLKRFPCITQLPNGKLFCCANTKLSGITVLIDVNGRFEVLTSGTPHERSSYIYFNNSVYCFIGWNRGYWAPSSRFDLDQNRWIQLAPMSKDILKCNSIILNGNILISGYASRNLLLYSIDIDSFSIIPYDFGRDKWKILINIERLYLIECENGLIYESEIGIYSNWKRIGKSKINCHPDQVYCSYNKGGIWISTIYKSVREYFYFNLDQKKIIDVAYGNESISLKRVGQKIEAIKCNNQDFNIDPSYLDECNVKDIALSTLGENLAKINFLDEEIKLYPRDLFAYYHKGNAFYKLQRYLEAIECYDKAIKLSPGYDYIDNNKGNAISRLKRYYEAIECYDEAIKLNPNAIFYDNKGAVFDVLERYLEAIECYDEAIKLNPNNPDYYNYKGNAFYDLQRYIEAIECFDKALEIWPTYDNDIYWKKGSALYKLGRYPEAIKSYNKAIKINPSNAKYYNDKGNTFYVLERYQEAIQCYDEAINLEPDNPLLFCNRARVFNNLREEEATLQDFNTAYNLKQGSQVSDVFTGGEWKLSEEDIKFINDVLGRDRFELLQKMQI</sequence>
<dbReference type="Proteomes" id="UP001162131">
    <property type="component" value="Unassembled WGS sequence"/>
</dbReference>
<evidence type="ECO:0000256" key="1">
    <source>
        <dbReference type="ARBA" id="ARBA00022737"/>
    </source>
</evidence>
<dbReference type="SUPFAM" id="SSF50965">
    <property type="entry name" value="Galactose oxidase, central domain"/>
    <property type="match status" value="1"/>
</dbReference>
<feature type="repeat" description="TPR" evidence="3">
    <location>
        <begin position="493"/>
        <end position="526"/>
    </location>
</feature>
<feature type="repeat" description="TPR" evidence="3">
    <location>
        <begin position="458"/>
        <end position="491"/>
    </location>
</feature>
<reference evidence="4" key="1">
    <citation type="submission" date="2021-09" db="EMBL/GenBank/DDBJ databases">
        <authorList>
            <consortium name="AG Swart"/>
            <person name="Singh M."/>
            <person name="Singh A."/>
            <person name="Seah K."/>
            <person name="Emmerich C."/>
        </authorList>
    </citation>
    <scope>NUCLEOTIDE SEQUENCE</scope>
    <source>
        <strain evidence="4">ATCC30299</strain>
    </source>
</reference>
<dbReference type="InterPro" id="IPR019734">
    <property type="entry name" value="TPR_rpt"/>
</dbReference>
<dbReference type="PANTHER" id="PTHR44943">
    <property type="entry name" value="CELLULOSE SYNTHASE OPERON PROTEIN C"/>
    <property type="match status" value="1"/>
</dbReference>
<evidence type="ECO:0000256" key="2">
    <source>
        <dbReference type="ARBA" id="ARBA00022803"/>
    </source>
</evidence>
<dbReference type="EMBL" id="CAJZBQ010000061">
    <property type="protein sequence ID" value="CAG9335163.1"/>
    <property type="molecule type" value="Genomic_DNA"/>
</dbReference>
<protein>
    <recommendedName>
        <fullName evidence="6">Tetratricopeptide repeat protein</fullName>
    </recommendedName>
</protein>
<dbReference type="PROSITE" id="PS50293">
    <property type="entry name" value="TPR_REGION"/>
    <property type="match status" value="4"/>
</dbReference>
<dbReference type="SMART" id="SM00028">
    <property type="entry name" value="TPR"/>
    <property type="match status" value="7"/>
</dbReference>
<evidence type="ECO:0008006" key="6">
    <source>
        <dbReference type="Google" id="ProtNLM"/>
    </source>
</evidence>
<evidence type="ECO:0000256" key="3">
    <source>
        <dbReference type="PROSITE-ProRule" id="PRU00339"/>
    </source>
</evidence>
<dbReference type="Gene3D" id="1.25.40.10">
    <property type="entry name" value="Tetratricopeptide repeat domain"/>
    <property type="match status" value="4"/>
</dbReference>
<name>A0AAU9KBU6_9CILI</name>